<dbReference type="Pfam" id="PF11326">
    <property type="entry name" value="PANTS-like"/>
    <property type="match status" value="1"/>
</dbReference>
<organism evidence="5 6">
    <name type="scientific">Lasius niger</name>
    <name type="common">Black garden ant</name>
    <dbReference type="NCBI Taxonomy" id="67767"/>
    <lineage>
        <taxon>Eukaryota</taxon>
        <taxon>Metazoa</taxon>
        <taxon>Ecdysozoa</taxon>
        <taxon>Arthropoda</taxon>
        <taxon>Hexapoda</taxon>
        <taxon>Insecta</taxon>
        <taxon>Pterygota</taxon>
        <taxon>Neoptera</taxon>
        <taxon>Endopterygota</taxon>
        <taxon>Hymenoptera</taxon>
        <taxon>Apocrita</taxon>
        <taxon>Aculeata</taxon>
        <taxon>Formicoidea</taxon>
        <taxon>Formicidae</taxon>
        <taxon>Formicinae</taxon>
        <taxon>Lasius</taxon>
        <taxon>Lasius</taxon>
    </lineage>
</organism>
<comment type="subcellular location">
    <subcellularLocation>
        <location evidence="2">Synaptic cleft</location>
    </subcellularLocation>
</comment>
<evidence type="ECO:0000256" key="2">
    <source>
        <dbReference type="ARBA" id="ARBA00043942"/>
    </source>
</evidence>
<dbReference type="OrthoDB" id="5946508at2759"/>
<dbReference type="GO" id="GO:0043083">
    <property type="term" value="C:synaptic cleft"/>
    <property type="evidence" value="ECO:0007669"/>
    <property type="project" value="UniProtKB-SubCell"/>
</dbReference>
<dbReference type="EMBL" id="LBMM01011578">
    <property type="protein sequence ID" value="KMQ86753.1"/>
    <property type="molecule type" value="Genomic_DNA"/>
</dbReference>
<dbReference type="STRING" id="67767.A0A0J7K8I9"/>
<evidence type="ECO:0000313" key="6">
    <source>
        <dbReference type="Proteomes" id="UP000036403"/>
    </source>
</evidence>
<reference evidence="5 6" key="1">
    <citation type="submission" date="2015-04" db="EMBL/GenBank/DDBJ databases">
        <title>Lasius niger genome sequencing.</title>
        <authorList>
            <person name="Konorov E.A."/>
            <person name="Nikitin M.A."/>
            <person name="Kirill M.V."/>
            <person name="Chang P."/>
        </authorList>
    </citation>
    <scope>NUCLEOTIDE SEQUENCE [LARGE SCALE GENOMIC DNA]</scope>
    <source>
        <tissue evidence="5">Whole</tissue>
    </source>
</reference>
<comment type="caution">
    <text evidence="5">The sequence shown here is derived from an EMBL/GenBank/DDBJ whole genome shotgun (WGS) entry which is preliminary data.</text>
</comment>
<dbReference type="PaxDb" id="67767-A0A0J7K8I9"/>
<sequence>MSKANEEKTYHEHEWMVRPCMIYKAEYDDCTSIRARFNQYFIFGETLDCNQWKTDYLNCYEWEKHKSEKAYDELIMSEKQRRKERLRAHYQNDVWEKREKPPENWNAPLPEWMQKEFENSYLHIRNQEIKQGKENSQLDSRCTIL</sequence>
<evidence type="ECO:0000256" key="4">
    <source>
        <dbReference type="ARBA" id="ARBA00044235"/>
    </source>
</evidence>
<keyword evidence="6" id="KW-1185">Reference proteome</keyword>
<name>A0A0J7K8I9_LASNI</name>
<comment type="similarity">
    <text evidence="1">Belongs to the UPF0545 family.</text>
</comment>
<accession>A0A0J7K8I9</accession>
<dbReference type="PANTHER" id="PTHR28052:SF1">
    <property type="entry name" value="UPF0545 PROTEIN C22ORF39"/>
    <property type="match status" value="1"/>
</dbReference>
<proteinExistence type="inferred from homology"/>
<evidence type="ECO:0000256" key="3">
    <source>
        <dbReference type="ARBA" id="ARBA00044072"/>
    </source>
</evidence>
<evidence type="ECO:0000256" key="1">
    <source>
        <dbReference type="ARBA" id="ARBA00006412"/>
    </source>
</evidence>
<dbReference type="Proteomes" id="UP000036403">
    <property type="component" value="Unassembled WGS sequence"/>
</dbReference>
<protein>
    <recommendedName>
        <fullName evidence="3">Synaptic plasticity regulator PANTS</fullName>
    </recommendedName>
    <alternativeName>
        <fullName evidence="4">Plasticity-associated neural transcript short</fullName>
    </alternativeName>
</protein>
<dbReference type="PANTHER" id="PTHR28052">
    <property type="entry name" value="UPF0545 PROTEIN C22ORF39"/>
    <property type="match status" value="1"/>
</dbReference>
<evidence type="ECO:0000313" key="5">
    <source>
        <dbReference type="EMBL" id="KMQ86753.1"/>
    </source>
</evidence>
<dbReference type="InterPro" id="IPR021475">
    <property type="entry name" value="Pants/Emi1-like"/>
</dbReference>
<dbReference type="AlphaFoldDB" id="A0A0J7K8I9"/>
<gene>
    <name evidence="5" type="ORF">RF55_14193</name>
</gene>